<comment type="catalytic activity">
    <reaction evidence="6">
        <text>a 6-O-methyl-2'-deoxyguanosine in DNA + L-cysteinyl-[protein] = S-methyl-L-cysteinyl-[protein] + a 2'-deoxyguanosine in DNA</text>
        <dbReference type="Rhea" id="RHEA:24000"/>
        <dbReference type="Rhea" id="RHEA-COMP:10131"/>
        <dbReference type="Rhea" id="RHEA-COMP:10132"/>
        <dbReference type="Rhea" id="RHEA-COMP:11367"/>
        <dbReference type="Rhea" id="RHEA-COMP:11368"/>
        <dbReference type="ChEBI" id="CHEBI:29950"/>
        <dbReference type="ChEBI" id="CHEBI:82612"/>
        <dbReference type="ChEBI" id="CHEBI:85445"/>
        <dbReference type="ChEBI" id="CHEBI:85448"/>
        <dbReference type="EC" id="2.1.1.63"/>
    </reaction>
</comment>
<evidence type="ECO:0000256" key="1">
    <source>
        <dbReference type="ARBA" id="ARBA00001286"/>
    </source>
</evidence>
<dbReference type="GO" id="GO:0032259">
    <property type="term" value="P:methylation"/>
    <property type="evidence" value="ECO:0007669"/>
    <property type="project" value="UniProtKB-KW"/>
</dbReference>
<dbReference type="RefSeq" id="WP_317946210.1">
    <property type="nucleotide sequence ID" value="NZ_JAUBDI010000023.1"/>
</dbReference>
<name>A0ABU4GCZ8_9BACL</name>
<dbReference type="EC" id="2.1.1.63" evidence="9"/>
<dbReference type="Gene3D" id="3.30.160.70">
    <property type="entry name" value="Methylated DNA-protein cysteine methyltransferase domain"/>
    <property type="match status" value="1"/>
</dbReference>
<dbReference type="SUPFAM" id="SSF46767">
    <property type="entry name" value="Methylated DNA-protein cysteine methyltransferase, C-terminal domain"/>
    <property type="match status" value="1"/>
</dbReference>
<evidence type="ECO:0000256" key="3">
    <source>
        <dbReference type="ARBA" id="ARBA00022679"/>
    </source>
</evidence>
<proteinExistence type="predicted"/>
<reference evidence="9 10" key="1">
    <citation type="submission" date="2023-06" db="EMBL/GenBank/DDBJ databases">
        <title>Sporosarcina sp. nov., isolated from Korean traditional fermented seafood 'Jeotgal'.</title>
        <authorList>
            <person name="Yang A.I."/>
            <person name="Shin N.-R."/>
        </authorList>
    </citation>
    <scope>NUCLEOTIDE SEQUENCE [LARGE SCALE GENOMIC DNA]</scope>
    <source>
        <strain evidence="9 10">KCTC13119</strain>
    </source>
</reference>
<dbReference type="GO" id="GO:0003908">
    <property type="term" value="F:methylated-DNA-[protein]-cysteine S-methyltransferase activity"/>
    <property type="evidence" value="ECO:0007669"/>
    <property type="project" value="UniProtKB-EC"/>
</dbReference>
<dbReference type="Pfam" id="PF01035">
    <property type="entry name" value="DNA_binding_1"/>
    <property type="match status" value="1"/>
</dbReference>
<keyword evidence="5" id="KW-0234">DNA repair</keyword>
<dbReference type="CDD" id="cd06445">
    <property type="entry name" value="ATase"/>
    <property type="match status" value="1"/>
</dbReference>
<sequence>MGQTTLYWTLLQHKQWALYMAATDQGLCYIGSQGATFDELANWSKRHFEGVKWVEDEAACHTSEVMEYLDGQRTTFDLPIDLKGTSFQQQVWKVVQDVPFGEIVSYSDIAQRLGRPSAVRAVGRAIGANPVLFIVPCHRILAKNGSLTGFRGGLPMKEQLLRLEGIVQYSSYM</sequence>
<evidence type="ECO:0000259" key="8">
    <source>
        <dbReference type="Pfam" id="PF02870"/>
    </source>
</evidence>
<dbReference type="PANTHER" id="PTHR10815:SF12">
    <property type="entry name" value="METHYLATED-DNA--PROTEIN-CYSTEINE METHYLTRANSFERASE, INDUCIBLE"/>
    <property type="match status" value="1"/>
</dbReference>
<dbReference type="InterPro" id="IPR001497">
    <property type="entry name" value="MethylDNA_cys_MeTrfase_AS"/>
</dbReference>
<evidence type="ECO:0000313" key="10">
    <source>
        <dbReference type="Proteomes" id="UP001282284"/>
    </source>
</evidence>
<comment type="caution">
    <text evidence="9">The sequence shown here is derived from an EMBL/GenBank/DDBJ whole genome shotgun (WGS) entry which is preliminary data.</text>
</comment>
<dbReference type="PROSITE" id="PS00374">
    <property type="entry name" value="MGMT"/>
    <property type="match status" value="1"/>
</dbReference>
<evidence type="ECO:0000259" key="7">
    <source>
        <dbReference type="Pfam" id="PF01035"/>
    </source>
</evidence>
<evidence type="ECO:0000256" key="4">
    <source>
        <dbReference type="ARBA" id="ARBA00022763"/>
    </source>
</evidence>
<keyword evidence="4" id="KW-0227">DNA damage</keyword>
<dbReference type="PANTHER" id="PTHR10815">
    <property type="entry name" value="METHYLATED-DNA--PROTEIN-CYSTEINE METHYLTRANSFERASE"/>
    <property type="match status" value="1"/>
</dbReference>
<dbReference type="InterPro" id="IPR036217">
    <property type="entry name" value="MethylDNA_cys_MeTrfase_DNAb"/>
</dbReference>
<dbReference type="Proteomes" id="UP001282284">
    <property type="component" value="Unassembled WGS sequence"/>
</dbReference>
<dbReference type="InterPro" id="IPR036388">
    <property type="entry name" value="WH-like_DNA-bd_sf"/>
</dbReference>
<gene>
    <name evidence="9" type="ORF">QT711_16820</name>
</gene>
<feature type="domain" description="Methylguanine DNA methyltransferase ribonuclease-like" evidence="8">
    <location>
        <begin position="6"/>
        <end position="82"/>
    </location>
</feature>
<keyword evidence="3 9" id="KW-0808">Transferase</keyword>
<dbReference type="InterPro" id="IPR036631">
    <property type="entry name" value="MGMT_N_sf"/>
</dbReference>
<evidence type="ECO:0000313" key="9">
    <source>
        <dbReference type="EMBL" id="MDW0114861.1"/>
    </source>
</evidence>
<evidence type="ECO:0000256" key="2">
    <source>
        <dbReference type="ARBA" id="ARBA00022603"/>
    </source>
</evidence>
<feature type="domain" description="Methylated-DNA-[protein]-cysteine S-methyltransferase DNA binding" evidence="7">
    <location>
        <begin position="86"/>
        <end position="166"/>
    </location>
</feature>
<dbReference type="InterPro" id="IPR014048">
    <property type="entry name" value="MethylDNA_cys_MeTrfase_DNA-bd"/>
</dbReference>
<evidence type="ECO:0000256" key="6">
    <source>
        <dbReference type="ARBA" id="ARBA00049348"/>
    </source>
</evidence>
<dbReference type="EMBL" id="JAUBDI010000023">
    <property type="protein sequence ID" value="MDW0114861.1"/>
    <property type="molecule type" value="Genomic_DNA"/>
</dbReference>
<dbReference type="NCBIfam" id="TIGR00589">
    <property type="entry name" value="ogt"/>
    <property type="match status" value="1"/>
</dbReference>
<keyword evidence="10" id="KW-1185">Reference proteome</keyword>
<accession>A0ABU4GCZ8</accession>
<dbReference type="InterPro" id="IPR008332">
    <property type="entry name" value="MethylG_MeTrfase_N"/>
</dbReference>
<dbReference type="Pfam" id="PF02870">
    <property type="entry name" value="Methyltransf_1N"/>
    <property type="match status" value="1"/>
</dbReference>
<dbReference type="SUPFAM" id="SSF53155">
    <property type="entry name" value="Methylated DNA-protein cysteine methyltransferase domain"/>
    <property type="match status" value="1"/>
</dbReference>
<organism evidence="9 10">
    <name type="scientific">Sporosarcina saromensis</name>
    <dbReference type="NCBI Taxonomy" id="359365"/>
    <lineage>
        <taxon>Bacteria</taxon>
        <taxon>Bacillati</taxon>
        <taxon>Bacillota</taxon>
        <taxon>Bacilli</taxon>
        <taxon>Bacillales</taxon>
        <taxon>Caryophanaceae</taxon>
        <taxon>Sporosarcina</taxon>
    </lineage>
</organism>
<protein>
    <submittedName>
        <fullName evidence="9">Methylated-DNA--[protein]-cysteine S-methyltransferase</fullName>
        <ecNumber evidence="9">2.1.1.63</ecNumber>
    </submittedName>
</protein>
<evidence type="ECO:0000256" key="5">
    <source>
        <dbReference type="ARBA" id="ARBA00023204"/>
    </source>
</evidence>
<comment type="catalytic activity">
    <reaction evidence="1">
        <text>a 4-O-methyl-thymidine in DNA + L-cysteinyl-[protein] = a thymidine in DNA + S-methyl-L-cysteinyl-[protein]</text>
        <dbReference type="Rhea" id="RHEA:53428"/>
        <dbReference type="Rhea" id="RHEA-COMP:10131"/>
        <dbReference type="Rhea" id="RHEA-COMP:10132"/>
        <dbReference type="Rhea" id="RHEA-COMP:13555"/>
        <dbReference type="Rhea" id="RHEA-COMP:13556"/>
        <dbReference type="ChEBI" id="CHEBI:29950"/>
        <dbReference type="ChEBI" id="CHEBI:82612"/>
        <dbReference type="ChEBI" id="CHEBI:137386"/>
        <dbReference type="ChEBI" id="CHEBI:137387"/>
        <dbReference type="EC" id="2.1.1.63"/>
    </reaction>
</comment>
<keyword evidence="2 9" id="KW-0489">Methyltransferase</keyword>
<dbReference type="Gene3D" id="1.10.10.10">
    <property type="entry name" value="Winged helix-like DNA-binding domain superfamily/Winged helix DNA-binding domain"/>
    <property type="match status" value="1"/>
</dbReference>